<dbReference type="InterPro" id="IPR025293">
    <property type="entry name" value="YfiR/HmsC-like"/>
</dbReference>
<proteinExistence type="predicted"/>
<reference evidence="1" key="1">
    <citation type="submission" date="2022-05" db="EMBL/GenBank/DDBJ databases">
        <authorList>
            <person name="Blom J."/>
        </authorList>
    </citation>
    <scope>NUCLEOTIDE SEQUENCE</scope>
    <source>
        <strain evidence="1">Type strain: CPO20170097</strain>
    </source>
</reference>
<evidence type="ECO:0000313" key="2">
    <source>
        <dbReference type="Proteomes" id="UP001152651"/>
    </source>
</evidence>
<organism evidence="1 2">
    <name type="scientific">Pseudocitrobacter vendiensis</name>
    <dbReference type="NCBI Taxonomy" id="2488306"/>
    <lineage>
        <taxon>Bacteria</taxon>
        <taxon>Pseudomonadati</taxon>
        <taxon>Pseudomonadota</taxon>
        <taxon>Gammaproteobacteria</taxon>
        <taxon>Enterobacterales</taxon>
        <taxon>Enterobacteriaceae</taxon>
        <taxon>Pseudocitrobacter</taxon>
    </lineage>
</organism>
<name>A0ABN8TG05_9ENTR</name>
<protein>
    <submittedName>
        <fullName evidence="1">YfiR family protein</fullName>
    </submittedName>
</protein>
<gene>
    <name evidence="1" type="ORF">FBBNIHIM_22045</name>
</gene>
<evidence type="ECO:0000313" key="1">
    <source>
        <dbReference type="EMBL" id="CAH6661796.1"/>
    </source>
</evidence>
<dbReference type="RefSeq" id="WP_253899046.1">
    <property type="nucleotide sequence ID" value="NZ_CALSBS010000029.1"/>
</dbReference>
<comment type="caution">
    <text evidence="1">The sequence shown here is derived from an EMBL/GenBank/DDBJ whole genome shotgun (WGS) entry which is preliminary data.</text>
</comment>
<dbReference type="EMBL" id="CALSBS010000029">
    <property type="protein sequence ID" value="CAH6661796.1"/>
    <property type="molecule type" value="Genomic_DNA"/>
</dbReference>
<dbReference type="Pfam" id="PF13689">
    <property type="entry name" value="DUF4154"/>
    <property type="match status" value="1"/>
</dbReference>
<sequence length="189" mass="21056">MDAKIKALRRIPMSNPVLKLLYPLLLVLIFFSLSRSLFAAALTDREKSVRSMVSGIISYTRWPQPVQPPTLCIFSTARYRDALSTAEGPPVTYHPVMVHSRQDVLSAGCAAVYFGSESPEQQVELQNMLNARPTLLISEQNAECRIGSSFCLLFNTDKVTFAVNLDSLSRSGVRVNPDVLMLARNKNHE</sequence>
<dbReference type="Proteomes" id="UP001152651">
    <property type="component" value="Unassembled WGS sequence"/>
</dbReference>
<keyword evidence="2" id="KW-1185">Reference proteome</keyword>
<accession>A0ABN8TG05</accession>